<name>A0ABW6QKG5_9ACTN</name>
<keyword evidence="1" id="KW-0808">Transferase</keyword>
<dbReference type="InterPro" id="IPR049552">
    <property type="entry name" value="PKS_DH_N"/>
</dbReference>
<dbReference type="Gene3D" id="3.30.70.3290">
    <property type="match status" value="1"/>
</dbReference>
<dbReference type="InterPro" id="IPR020807">
    <property type="entry name" value="PKS_DH"/>
</dbReference>
<feature type="non-terminal residue" evidence="6">
    <location>
        <position position="447"/>
    </location>
</feature>
<dbReference type="Proteomes" id="UP001601627">
    <property type="component" value="Unassembled WGS sequence"/>
</dbReference>
<evidence type="ECO:0000313" key="6">
    <source>
        <dbReference type="EMBL" id="MFF1279176.1"/>
    </source>
</evidence>
<dbReference type="InterPro" id="IPR049900">
    <property type="entry name" value="PKS_mFAS_DH"/>
</dbReference>
<feature type="region of interest" description="Disordered" evidence="4">
    <location>
        <begin position="190"/>
        <end position="216"/>
    </location>
</feature>
<proteinExistence type="predicted"/>
<evidence type="ECO:0000313" key="7">
    <source>
        <dbReference type="Proteomes" id="UP001601627"/>
    </source>
</evidence>
<dbReference type="Pfam" id="PF14765">
    <property type="entry name" value="PS-DH"/>
    <property type="match status" value="1"/>
</dbReference>
<organism evidence="6 7">
    <name type="scientific">Streptomyces marokkonensis</name>
    <dbReference type="NCBI Taxonomy" id="324855"/>
    <lineage>
        <taxon>Bacteria</taxon>
        <taxon>Bacillati</taxon>
        <taxon>Actinomycetota</taxon>
        <taxon>Actinomycetes</taxon>
        <taxon>Kitasatosporales</taxon>
        <taxon>Streptomycetaceae</taxon>
        <taxon>Streptomyces</taxon>
    </lineage>
</organism>
<dbReference type="Pfam" id="PF21089">
    <property type="entry name" value="PKS_DH_N"/>
    <property type="match status" value="1"/>
</dbReference>
<evidence type="ECO:0000259" key="5">
    <source>
        <dbReference type="PROSITE" id="PS52019"/>
    </source>
</evidence>
<dbReference type="RefSeq" id="WP_388242303.1">
    <property type="nucleotide sequence ID" value="NZ_JBHVZQ010000126.1"/>
</dbReference>
<feature type="active site" description="Proton acceptor; for dehydratase activity" evidence="3">
    <location>
        <position position="104"/>
    </location>
</feature>
<feature type="region of interest" description="C-terminal hotdog fold" evidence="3">
    <location>
        <begin position="218"/>
        <end position="362"/>
    </location>
</feature>
<feature type="non-terminal residue" evidence="6">
    <location>
        <position position="1"/>
    </location>
</feature>
<reference evidence="6 7" key="1">
    <citation type="submission" date="2024-09" db="EMBL/GenBank/DDBJ databases">
        <title>The Natural Products Discovery Center: Release of the First 8490 Sequenced Strains for Exploring Actinobacteria Biosynthetic Diversity.</title>
        <authorList>
            <person name="Kalkreuter E."/>
            <person name="Kautsar S.A."/>
            <person name="Yang D."/>
            <person name="Bader C.D."/>
            <person name="Teijaro C.N."/>
            <person name="Fluegel L."/>
            <person name="Davis C.M."/>
            <person name="Simpson J.R."/>
            <person name="Lauterbach L."/>
            <person name="Steele A.D."/>
            <person name="Gui C."/>
            <person name="Meng S."/>
            <person name="Li G."/>
            <person name="Viehrig K."/>
            <person name="Ye F."/>
            <person name="Su P."/>
            <person name="Kiefer A.F."/>
            <person name="Nichols A."/>
            <person name="Cepeda A.J."/>
            <person name="Yan W."/>
            <person name="Fan B."/>
            <person name="Jiang Y."/>
            <person name="Adhikari A."/>
            <person name="Zheng C.-J."/>
            <person name="Schuster L."/>
            <person name="Cowan T.M."/>
            <person name="Smanski M.J."/>
            <person name="Chevrette M.G."/>
            <person name="De Carvalho L.P.S."/>
            <person name="Shen B."/>
        </authorList>
    </citation>
    <scope>NUCLEOTIDE SEQUENCE [LARGE SCALE GENOMIC DNA]</scope>
    <source>
        <strain evidence="6 7">NPDC058328</strain>
    </source>
</reference>
<sequence>HRNHNDHHHLLTTLAHLHTTGHTTTWPTTTNTTSSTPKLPTYPFQHHTHWLTPPTTTASATAASLGQAASDHPFLGAVLDLPEQGTTVFTGRVSLDALPWMADHTIQGKVLLPATAVVDLALHVGNHLGCPVIGELTLHRPLTLSDDTARDLRLTAVRSDEGAVCELAFHSRPSEHDEWSHHASATLTAQTADASDASDGSDESDGSGAWTTWPPAGATPLDVTSAYDDLTAGGYHYGPLFRGLTAAWRDGDDVYAEVALPSATDSSGGGAGTDGYGIHPALLDAALHPLVLHPDETATHQTSLPYSFEGITLHATGATAIRVRLRRTGAHALSLTAVDPTGAPVATINSLTLRAQGSSVSAPLHSVRWTRRQPSPHTSTDTPGLTQLTLTQALHQPLPTTPHLLIHLTDPDTPHHPTNHQPLTDTLNLLQNWLTDQRNTNTHLTLT</sequence>
<dbReference type="Gene3D" id="3.10.129.110">
    <property type="entry name" value="Polyketide synthase dehydratase"/>
    <property type="match status" value="1"/>
</dbReference>
<evidence type="ECO:0000256" key="3">
    <source>
        <dbReference type="PROSITE-ProRule" id="PRU01363"/>
    </source>
</evidence>
<dbReference type="InterPro" id="IPR050091">
    <property type="entry name" value="PKS_NRPS_Biosynth_Enz"/>
</dbReference>
<keyword evidence="2" id="KW-0511">Multifunctional enzyme</keyword>
<gene>
    <name evidence="6" type="ORF">ACFVZC_38455</name>
</gene>
<feature type="domain" description="PKS/mFAS DH" evidence="5">
    <location>
        <begin position="72"/>
        <end position="362"/>
    </location>
</feature>
<protein>
    <submittedName>
        <fullName evidence="6">Polyketide synthase dehydratase domain-containing protein</fullName>
    </submittedName>
</protein>
<dbReference type="EMBL" id="JBHVZQ010000126">
    <property type="protein sequence ID" value="MFF1279176.1"/>
    <property type="molecule type" value="Genomic_DNA"/>
</dbReference>
<feature type="region of interest" description="N-terminal hotdog fold" evidence="3">
    <location>
        <begin position="72"/>
        <end position="194"/>
    </location>
</feature>
<dbReference type="PROSITE" id="PS52019">
    <property type="entry name" value="PKS_MFAS_DH"/>
    <property type="match status" value="1"/>
</dbReference>
<dbReference type="PANTHER" id="PTHR43775">
    <property type="entry name" value="FATTY ACID SYNTHASE"/>
    <property type="match status" value="1"/>
</dbReference>
<keyword evidence="7" id="KW-1185">Reference proteome</keyword>
<dbReference type="SMART" id="SM00826">
    <property type="entry name" value="PKS_DH"/>
    <property type="match status" value="1"/>
</dbReference>
<accession>A0ABW6QKG5</accession>
<evidence type="ECO:0000256" key="1">
    <source>
        <dbReference type="ARBA" id="ARBA00022679"/>
    </source>
</evidence>
<feature type="active site" description="Proton donor; for dehydratase activity" evidence="3">
    <location>
        <position position="284"/>
    </location>
</feature>
<evidence type="ECO:0000256" key="2">
    <source>
        <dbReference type="ARBA" id="ARBA00023268"/>
    </source>
</evidence>
<dbReference type="InterPro" id="IPR042104">
    <property type="entry name" value="PKS_dehydratase_sf"/>
</dbReference>
<comment type="caution">
    <text evidence="6">The sequence shown here is derived from an EMBL/GenBank/DDBJ whole genome shotgun (WGS) entry which is preliminary data.</text>
</comment>
<evidence type="ECO:0000256" key="4">
    <source>
        <dbReference type="SAM" id="MobiDB-lite"/>
    </source>
</evidence>
<dbReference type="InterPro" id="IPR049551">
    <property type="entry name" value="PKS_DH_C"/>
</dbReference>
<dbReference type="PANTHER" id="PTHR43775:SF51">
    <property type="entry name" value="INACTIVE PHENOLPHTHIOCEROL SYNTHESIS POLYKETIDE SYNTHASE TYPE I PKS1-RELATED"/>
    <property type="match status" value="1"/>
</dbReference>